<evidence type="ECO:0000313" key="6">
    <source>
        <dbReference type="Proteomes" id="UP000355283"/>
    </source>
</evidence>
<dbReference type="PANTHER" id="PTHR12059:SF5">
    <property type="entry name" value="LARGE RIBOSOMAL SUBUNIT PROTEIN UL23M"/>
    <property type="match status" value="1"/>
</dbReference>
<evidence type="ECO:0000256" key="4">
    <source>
        <dbReference type="ARBA" id="ARBA00039977"/>
    </source>
</evidence>
<dbReference type="EMBL" id="SDOX01000001">
    <property type="protein sequence ID" value="TFJ88439.1"/>
    <property type="molecule type" value="Genomic_DNA"/>
</dbReference>
<keyword evidence="6" id="KW-1185">Reference proteome</keyword>
<organism evidence="5 6">
    <name type="scientific">Nannochloropsis salina CCMP1776</name>
    <dbReference type="NCBI Taxonomy" id="1027361"/>
    <lineage>
        <taxon>Eukaryota</taxon>
        <taxon>Sar</taxon>
        <taxon>Stramenopiles</taxon>
        <taxon>Ochrophyta</taxon>
        <taxon>Eustigmatophyceae</taxon>
        <taxon>Eustigmatales</taxon>
        <taxon>Monodopsidaceae</taxon>
        <taxon>Microchloropsis</taxon>
        <taxon>Microchloropsis salina</taxon>
    </lineage>
</organism>
<dbReference type="Proteomes" id="UP000355283">
    <property type="component" value="Unassembled WGS sequence"/>
</dbReference>
<protein>
    <recommendedName>
        <fullName evidence="4">Large ribosomal subunit protein uL23m</fullName>
    </recommendedName>
</protein>
<evidence type="ECO:0000313" key="5">
    <source>
        <dbReference type="EMBL" id="TFJ88439.1"/>
    </source>
</evidence>
<dbReference type="GO" id="GO:0032543">
    <property type="term" value="P:mitochondrial translation"/>
    <property type="evidence" value="ECO:0007669"/>
    <property type="project" value="TreeGrafter"/>
</dbReference>
<dbReference type="AlphaFoldDB" id="A0A4D9DHX4"/>
<comment type="caution">
    <text evidence="5">The sequence shown here is derived from an EMBL/GenBank/DDBJ whole genome shotgun (WGS) entry which is preliminary data.</text>
</comment>
<accession>A0A4D9DHX4</accession>
<dbReference type="Gene3D" id="3.30.70.330">
    <property type="match status" value="1"/>
</dbReference>
<dbReference type="Pfam" id="PF00276">
    <property type="entry name" value="Ribosomal_L23"/>
    <property type="match status" value="1"/>
</dbReference>
<evidence type="ECO:0000256" key="1">
    <source>
        <dbReference type="ARBA" id="ARBA00006700"/>
    </source>
</evidence>
<comment type="similarity">
    <text evidence="1">Belongs to the universal ribosomal protein uL23 family.</text>
</comment>
<name>A0A4D9DHX4_9STRA</name>
<sequence length="86" mass="9872">MALIRAPTQATPYQAVFRVSPSMNKPEIREYLTKIYGLNVRKVMTANMAGRRKRIMGSRRILRYKRPDFKKAYVTLGESPPRAGEA</sequence>
<dbReference type="InterPro" id="IPR012678">
    <property type="entry name" value="Ribosomal_uL23/eL15/eS24_sf"/>
</dbReference>
<dbReference type="GO" id="GO:0003735">
    <property type="term" value="F:structural constituent of ribosome"/>
    <property type="evidence" value="ECO:0007669"/>
    <property type="project" value="InterPro"/>
</dbReference>
<dbReference type="GO" id="GO:0005762">
    <property type="term" value="C:mitochondrial large ribosomal subunit"/>
    <property type="evidence" value="ECO:0007669"/>
    <property type="project" value="TreeGrafter"/>
</dbReference>
<dbReference type="InterPro" id="IPR013025">
    <property type="entry name" value="Ribosomal_uL23-like"/>
</dbReference>
<dbReference type="InterPro" id="IPR012677">
    <property type="entry name" value="Nucleotide-bd_a/b_plait_sf"/>
</dbReference>
<evidence type="ECO:0000256" key="3">
    <source>
        <dbReference type="ARBA" id="ARBA00023274"/>
    </source>
</evidence>
<evidence type="ECO:0000256" key="2">
    <source>
        <dbReference type="ARBA" id="ARBA00022980"/>
    </source>
</evidence>
<keyword evidence="2" id="KW-0689">Ribosomal protein</keyword>
<dbReference type="OrthoDB" id="275582at2759"/>
<dbReference type="SUPFAM" id="SSF54189">
    <property type="entry name" value="Ribosomal proteins S24e, L23 and L15e"/>
    <property type="match status" value="1"/>
</dbReference>
<keyword evidence="3" id="KW-0687">Ribonucleoprotein</keyword>
<gene>
    <name evidence="5" type="ORF">NSK_000013</name>
</gene>
<dbReference type="PANTHER" id="PTHR12059">
    <property type="entry name" value="RIBOSOMAL PROTEIN L23-RELATED"/>
    <property type="match status" value="1"/>
</dbReference>
<reference evidence="5 6" key="1">
    <citation type="submission" date="2019-01" db="EMBL/GenBank/DDBJ databases">
        <title>Nuclear Genome Assembly of the Microalgal Biofuel strain Nannochloropsis salina CCMP1776.</title>
        <authorList>
            <person name="Hovde B."/>
        </authorList>
    </citation>
    <scope>NUCLEOTIDE SEQUENCE [LARGE SCALE GENOMIC DNA]</scope>
    <source>
        <strain evidence="5 6">CCMP1776</strain>
    </source>
</reference>
<proteinExistence type="inferred from homology"/>